<sequence length="277" mass="29966">MAKALALLVLLLSSFTVFAEEPETLPPTSPHYPVAAPPHHHHHHHPHPPTAAPVHPPSHPPVHPPSHPPVHPPSHHHHHHHHPPAPTPAPVHHPTPVPVHPPTQHYPPPPAPVKPPVHPPVPVPPHVPVHPPVLPPKLPPKYPPVHPIPRSFVAVQGVVYIKSCKYAGFDTLLEATPALGAIVKLQCNNTKYPLVSTARTDKNGYFFLQAPKSITTFGAHKCKVFLVTSPNATKPSNLHGGVVGAALKPEKPFVANKLPFVLYTVGPFAFEPKCPKH</sequence>
<protein>
    <submittedName>
        <fullName evidence="1">Uncharacterized protein</fullName>
    </submittedName>
</protein>
<proteinExistence type="predicted"/>
<dbReference type="EMBL" id="CM039439">
    <property type="protein sequence ID" value="KAI4296760.1"/>
    <property type="molecule type" value="Genomic_DNA"/>
</dbReference>
<name>A0ACB9KHV8_BAUVA</name>
<reference evidence="1 2" key="1">
    <citation type="journal article" date="2022" name="DNA Res.">
        <title>Chromosomal-level genome assembly of the orchid tree Bauhinia variegata (Leguminosae; Cercidoideae) supports the allotetraploid origin hypothesis of Bauhinia.</title>
        <authorList>
            <person name="Zhong Y."/>
            <person name="Chen Y."/>
            <person name="Zheng D."/>
            <person name="Pang J."/>
            <person name="Liu Y."/>
            <person name="Luo S."/>
            <person name="Meng S."/>
            <person name="Qian L."/>
            <person name="Wei D."/>
            <person name="Dai S."/>
            <person name="Zhou R."/>
        </authorList>
    </citation>
    <scope>NUCLEOTIDE SEQUENCE [LARGE SCALE GENOMIC DNA]</scope>
    <source>
        <strain evidence="1">BV-YZ2020</strain>
    </source>
</reference>
<organism evidence="1 2">
    <name type="scientific">Bauhinia variegata</name>
    <name type="common">Purple orchid tree</name>
    <name type="synonym">Phanera variegata</name>
    <dbReference type="NCBI Taxonomy" id="167791"/>
    <lineage>
        <taxon>Eukaryota</taxon>
        <taxon>Viridiplantae</taxon>
        <taxon>Streptophyta</taxon>
        <taxon>Embryophyta</taxon>
        <taxon>Tracheophyta</taxon>
        <taxon>Spermatophyta</taxon>
        <taxon>Magnoliopsida</taxon>
        <taxon>eudicotyledons</taxon>
        <taxon>Gunneridae</taxon>
        <taxon>Pentapetalae</taxon>
        <taxon>rosids</taxon>
        <taxon>fabids</taxon>
        <taxon>Fabales</taxon>
        <taxon>Fabaceae</taxon>
        <taxon>Cercidoideae</taxon>
        <taxon>Cercideae</taxon>
        <taxon>Bauhiniinae</taxon>
        <taxon>Bauhinia</taxon>
    </lineage>
</organism>
<accession>A0ACB9KHV8</accession>
<comment type="caution">
    <text evidence="1">The sequence shown here is derived from an EMBL/GenBank/DDBJ whole genome shotgun (WGS) entry which is preliminary data.</text>
</comment>
<evidence type="ECO:0000313" key="1">
    <source>
        <dbReference type="EMBL" id="KAI4296760.1"/>
    </source>
</evidence>
<gene>
    <name evidence="1" type="ORF">L6164_036688</name>
</gene>
<evidence type="ECO:0000313" key="2">
    <source>
        <dbReference type="Proteomes" id="UP000828941"/>
    </source>
</evidence>
<dbReference type="Proteomes" id="UP000828941">
    <property type="component" value="Chromosome 14"/>
</dbReference>
<keyword evidence="2" id="KW-1185">Reference proteome</keyword>